<comment type="subcellular location">
    <subcellularLocation>
        <location evidence="1">Cell membrane</location>
        <topology evidence="1">Multi-pass membrane protein</topology>
    </subcellularLocation>
</comment>
<keyword evidence="5 7" id="KW-1133">Transmembrane helix</keyword>
<keyword evidence="3" id="KW-1003">Cell membrane</keyword>
<keyword evidence="4 7" id="KW-0812">Transmembrane</keyword>
<comment type="similarity">
    <text evidence="2">Belongs to the UPF0702 family.</text>
</comment>
<dbReference type="KEGG" id="pib:BBD41_20660"/>
<feature type="transmembrane region" description="Helical" evidence="7">
    <location>
        <begin position="33"/>
        <end position="53"/>
    </location>
</feature>
<dbReference type="PANTHER" id="PTHR34582">
    <property type="entry name" value="UPF0702 TRANSMEMBRANE PROTEIN YCAP"/>
    <property type="match status" value="1"/>
</dbReference>
<dbReference type="PANTHER" id="PTHR34582:SF7">
    <property type="entry name" value="UPF0702 TRANSMEMBRANE PROTEIN YDFS"/>
    <property type="match status" value="1"/>
</dbReference>
<dbReference type="AlphaFoldDB" id="A0A1B2E4F2"/>
<evidence type="ECO:0000256" key="7">
    <source>
        <dbReference type="SAM" id="Phobius"/>
    </source>
</evidence>
<gene>
    <name evidence="9" type="ORF">BBD41_20660</name>
</gene>
<dbReference type="EMBL" id="CP016809">
    <property type="protein sequence ID" value="ANY74777.1"/>
    <property type="molecule type" value="Genomic_DNA"/>
</dbReference>
<proteinExistence type="inferred from homology"/>
<sequence length="286" mass="32688">MPQWLEIMLRTVCAVIVLFLMTKALGKRQVTQLSFFEYLTGITIGSLAAYISLDLEANWYLGLIALGVWVLCSLLIEYSQMKSKKIRDFVEFKATVLIKDGKVLEENMKKERLTSDDLMQQLRKKDIFQIADVEFAIMEPSGDITVLQKRDTLPVTPKDLGVKIAPEKMPQAVIMDGKILDEPLRVMGYSQSWLRDELDKQGVKLKDVYFAQVDTFGGLTIDLYDDQMQQPQNQERALLFANLKKCQADLELFSLSTKDKAAKKMYEESAKEMARILQEVKPILNT</sequence>
<organism evidence="9">
    <name type="scientific">Paenibacillus ihbetae</name>
    <dbReference type="NCBI Taxonomy" id="1870820"/>
    <lineage>
        <taxon>Bacteria</taxon>
        <taxon>Bacillati</taxon>
        <taxon>Bacillota</taxon>
        <taxon>Bacilli</taxon>
        <taxon>Bacillales</taxon>
        <taxon>Paenibacillaceae</taxon>
        <taxon>Paenibacillus</taxon>
    </lineage>
</organism>
<keyword evidence="6 7" id="KW-0472">Membrane</keyword>
<dbReference type="GO" id="GO:0005886">
    <property type="term" value="C:plasma membrane"/>
    <property type="evidence" value="ECO:0007669"/>
    <property type="project" value="UniProtKB-SubCell"/>
</dbReference>
<feature type="transmembrane region" description="Helical" evidence="7">
    <location>
        <begin position="59"/>
        <end position="78"/>
    </location>
</feature>
<evidence type="ECO:0000256" key="1">
    <source>
        <dbReference type="ARBA" id="ARBA00004651"/>
    </source>
</evidence>
<dbReference type="InterPro" id="IPR023090">
    <property type="entry name" value="UPF0702_alpha/beta_dom_sf"/>
</dbReference>
<name>A0A1B2E4F2_9BACL</name>
<evidence type="ECO:0000256" key="6">
    <source>
        <dbReference type="ARBA" id="ARBA00023136"/>
    </source>
</evidence>
<feature type="domain" description="YetF C-terminal" evidence="8">
    <location>
        <begin position="81"/>
        <end position="214"/>
    </location>
</feature>
<dbReference type="InterPro" id="IPR012452">
    <property type="entry name" value="DUF1657"/>
</dbReference>
<dbReference type="Pfam" id="PF07870">
    <property type="entry name" value="DUF1657"/>
    <property type="match status" value="1"/>
</dbReference>
<reference evidence="9" key="1">
    <citation type="submission" date="2016-08" db="EMBL/GenBank/DDBJ databases">
        <title>Complete Genome Seqeunce of Paenibacillus sp. nov. IHBB 9852 from high altitute lake of Indian trans-Himalayas.</title>
        <authorList>
            <person name="Kiran S."/>
            <person name="Swarnkar M.K."/>
            <person name="Rana A."/>
            <person name="Tewari R."/>
            <person name="Gulati A."/>
        </authorList>
    </citation>
    <scope>NUCLEOTIDE SEQUENCE [LARGE SCALE GENOMIC DNA]</scope>
    <source>
        <strain evidence="9">IHBB 9852</strain>
    </source>
</reference>
<evidence type="ECO:0000256" key="4">
    <source>
        <dbReference type="ARBA" id="ARBA00022692"/>
    </source>
</evidence>
<dbReference type="InterPro" id="IPR007353">
    <property type="entry name" value="DUF421"/>
</dbReference>
<dbReference type="Pfam" id="PF04239">
    <property type="entry name" value="DUF421"/>
    <property type="match status" value="1"/>
</dbReference>
<evidence type="ECO:0000313" key="9">
    <source>
        <dbReference type="EMBL" id="ANY74777.1"/>
    </source>
</evidence>
<evidence type="ECO:0000256" key="2">
    <source>
        <dbReference type="ARBA" id="ARBA00006448"/>
    </source>
</evidence>
<protein>
    <recommendedName>
        <fullName evidence="8">YetF C-terminal domain-containing protein</fullName>
    </recommendedName>
</protein>
<dbReference type="RefSeq" id="WP_099478609.1">
    <property type="nucleotide sequence ID" value="NZ_CP016809.1"/>
</dbReference>
<feature type="transmembrane region" description="Helical" evidence="7">
    <location>
        <begin position="7"/>
        <end position="26"/>
    </location>
</feature>
<evidence type="ECO:0000259" key="8">
    <source>
        <dbReference type="Pfam" id="PF04239"/>
    </source>
</evidence>
<accession>A0A1B2E4F2</accession>
<dbReference type="Gene3D" id="3.30.240.20">
    <property type="entry name" value="bsu07140 like domains"/>
    <property type="match status" value="2"/>
</dbReference>
<evidence type="ECO:0000256" key="5">
    <source>
        <dbReference type="ARBA" id="ARBA00022989"/>
    </source>
</evidence>
<evidence type="ECO:0000256" key="3">
    <source>
        <dbReference type="ARBA" id="ARBA00022475"/>
    </source>
</evidence>